<keyword evidence="3 8" id="KW-0418">Kinase</keyword>
<proteinExistence type="predicted"/>
<reference evidence="8" key="2">
    <citation type="journal article" date="2021" name="Microbiome">
        <title>Successional dynamics and alternative stable states in a saline activated sludge microbial community over 9 years.</title>
        <authorList>
            <person name="Wang Y."/>
            <person name="Ye J."/>
            <person name="Ju F."/>
            <person name="Liu L."/>
            <person name="Boyd J.A."/>
            <person name="Deng Y."/>
            <person name="Parks D.H."/>
            <person name="Jiang X."/>
            <person name="Yin X."/>
            <person name="Woodcroft B.J."/>
            <person name="Tyson G.W."/>
            <person name="Hugenholtz P."/>
            <person name="Polz M.F."/>
            <person name="Zhang T."/>
        </authorList>
    </citation>
    <scope>NUCLEOTIDE SEQUENCE</scope>
    <source>
        <strain evidence="8">HKST-UBA02</strain>
    </source>
</reference>
<dbReference type="InterPro" id="IPR008271">
    <property type="entry name" value="Ser/Thr_kinase_AS"/>
</dbReference>
<accession>A0A956SH47</accession>
<keyword evidence="2 5" id="KW-0547">Nucleotide-binding</keyword>
<reference evidence="8" key="1">
    <citation type="submission" date="2020-04" db="EMBL/GenBank/DDBJ databases">
        <authorList>
            <person name="Zhang T."/>
        </authorList>
    </citation>
    <scope>NUCLEOTIDE SEQUENCE</scope>
    <source>
        <strain evidence="8">HKST-UBA02</strain>
    </source>
</reference>
<name>A0A956SH47_UNCEI</name>
<dbReference type="PROSITE" id="PS00108">
    <property type="entry name" value="PROTEIN_KINASE_ST"/>
    <property type="match status" value="1"/>
</dbReference>
<keyword evidence="4 5" id="KW-0067">ATP-binding</keyword>
<keyword evidence="8" id="KW-0723">Serine/threonine-protein kinase</keyword>
<dbReference type="GO" id="GO:0005524">
    <property type="term" value="F:ATP binding"/>
    <property type="evidence" value="ECO:0007669"/>
    <property type="project" value="UniProtKB-UniRule"/>
</dbReference>
<evidence type="ECO:0000256" key="3">
    <source>
        <dbReference type="ARBA" id="ARBA00022777"/>
    </source>
</evidence>
<organism evidence="8 9">
    <name type="scientific">Eiseniibacteriota bacterium</name>
    <dbReference type="NCBI Taxonomy" id="2212470"/>
    <lineage>
        <taxon>Bacteria</taxon>
        <taxon>Candidatus Eiseniibacteriota</taxon>
    </lineage>
</organism>
<feature type="binding site" evidence="5">
    <location>
        <position position="98"/>
    </location>
    <ligand>
        <name>ATP</name>
        <dbReference type="ChEBI" id="CHEBI:30616"/>
    </ligand>
</feature>
<dbReference type="PROSITE" id="PS50011">
    <property type="entry name" value="PROTEIN_KINASE_DOM"/>
    <property type="match status" value="1"/>
</dbReference>
<dbReference type="InterPro" id="IPR011009">
    <property type="entry name" value="Kinase-like_dom_sf"/>
</dbReference>
<evidence type="ECO:0000313" key="8">
    <source>
        <dbReference type="EMBL" id="MCA9759289.1"/>
    </source>
</evidence>
<feature type="compositionally biased region" description="Basic and acidic residues" evidence="6">
    <location>
        <begin position="361"/>
        <end position="370"/>
    </location>
</feature>
<dbReference type="SUPFAM" id="SSF56112">
    <property type="entry name" value="Protein kinase-like (PK-like)"/>
    <property type="match status" value="1"/>
</dbReference>
<dbReference type="GO" id="GO:0004674">
    <property type="term" value="F:protein serine/threonine kinase activity"/>
    <property type="evidence" value="ECO:0007669"/>
    <property type="project" value="UniProtKB-KW"/>
</dbReference>
<dbReference type="SMART" id="SM00220">
    <property type="entry name" value="S_TKc"/>
    <property type="match status" value="1"/>
</dbReference>
<evidence type="ECO:0000256" key="4">
    <source>
        <dbReference type="ARBA" id="ARBA00022840"/>
    </source>
</evidence>
<feature type="region of interest" description="Disordered" evidence="6">
    <location>
        <begin position="329"/>
        <end position="380"/>
    </location>
</feature>
<feature type="compositionally biased region" description="Basic and acidic residues" evidence="6">
    <location>
        <begin position="329"/>
        <end position="338"/>
    </location>
</feature>
<dbReference type="Gene3D" id="1.10.510.10">
    <property type="entry name" value="Transferase(Phosphotransferase) domain 1"/>
    <property type="match status" value="1"/>
</dbReference>
<dbReference type="Pfam" id="PF00069">
    <property type="entry name" value="Pkinase"/>
    <property type="match status" value="1"/>
</dbReference>
<evidence type="ECO:0000259" key="7">
    <source>
        <dbReference type="PROSITE" id="PS50011"/>
    </source>
</evidence>
<dbReference type="InterPro" id="IPR000719">
    <property type="entry name" value="Prot_kinase_dom"/>
</dbReference>
<protein>
    <submittedName>
        <fullName evidence="8">Serine/threonine protein kinase</fullName>
    </submittedName>
</protein>
<dbReference type="Gene3D" id="3.30.200.20">
    <property type="entry name" value="Phosphorylase Kinase, domain 1"/>
    <property type="match status" value="1"/>
</dbReference>
<keyword evidence="1" id="KW-0808">Transferase</keyword>
<dbReference type="EMBL" id="JAGQHS010000304">
    <property type="protein sequence ID" value="MCA9759289.1"/>
    <property type="molecule type" value="Genomic_DNA"/>
</dbReference>
<feature type="domain" description="Protein kinase" evidence="7">
    <location>
        <begin position="69"/>
        <end position="322"/>
    </location>
</feature>
<gene>
    <name evidence="8" type="ORF">KDA27_26085</name>
</gene>
<dbReference type="AlphaFoldDB" id="A0A956SH47"/>
<comment type="caution">
    <text evidence="8">The sequence shown here is derived from an EMBL/GenBank/DDBJ whole genome shotgun (WGS) entry which is preliminary data.</text>
</comment>
<evidence type="ECO:0000313" key="9">
    <source>
        <dbReference type="Proteomes" id="UP000739538"/>
    </source>
</evidence>
<dbReference type="CDD" id="cd14014">
    <property type="entry name" value="STKc_PknB_like"/>
    <property type="match status" value="1"/>
</dbReference>
<feature type="non-terminal residue" evidence="8">
    <location>
        <position position="566"/>
    </location>
</feature>
<evidence type="ECO:0000256" key="5">
    <source>
        <dbReference type="PROSITE-ProRule" id="PRU10141"/>
    </source>
</evidence>
<evidence type="ECO:0000256" key="1">
    <source>
        <dbReference type="ARBA" id="ARBA00022679"/>
    </source>
</evidence>
<dbReference type="PROSITE" id="PS00107">
    <property type="entry name" value="PROTEIN_KINASE_ATP"/>
    <property type="match status" value="1"/>
</dbReference>
<dbReference type="Proteomes" id="UP000739538">
    <property type="component" value="Unassembled WGS sequence"/>
</dbReference>
<dbReference type="PANTHER" id="PTHR43289">
    <property type="entry name" value="MITOGEN-ACTIVATED PROTEIN KINASE KINASE KINASE 20-RELATED"/>
    <property type="match status" value="1"/>
</dbReference>
<sequence length="566" mass="62093">MTRPYDRSKIFFEALSLPSSKRHDFLSRMTGGDEKEISFLERMIVAHEAPTGPLDGGFLSVDPEQIGPYRVEGRLGEGGMGVVYVGVHTKLDRRVAVKVLAPGLARDPDRILRFHREAKILAKLDHPHIATVYDFDEDNGRYFVAMQLIDGPTLAEHLSGGPLPLTEALELLIGIAEGLVEAHAHGIVHRDLKPQNVLIHPTQGAKIVDFGIATSLGDTERPTKETGDAVTDTTAIGTWEYASPEQRRRSAADERSDIWSFGCLAYECVTGKRAFPPRGGPSIQEPDWEFVPPGMKTLIEGCLRPEREDRWQRMSDVLEQLLTLRRELRGNPDLRSDSEPFASGSTEQGPGPLGGSGYADVESRPSDRTSGHGPSAPFSNHPGRAIRYAALAAVVTGVVAVIGWNLLRQPTLPAVVERQSANVLKALDAKDQTLWIRTVEGEIMPNLTYGDSPAVVPFVFLQGARGPNGVIVSIAENGAPGRLLDLDPKDGSTLWETELSWTRPQNKTETGHEFSTWQRAIRVPEPESSTALLISIRNGPWYQDSVHKLSLEGETLASYYHPGLIL</sequence>
<dbReference type="InterPro" id="IPR017441">
    <property type="entry name" value="Protein_kinase_ATP_BS"/>
</dbReference>
<evidence type="ECO:0000256" key="6">
    <source>
        <dbReference type="SAM" id="MobiDB-lite"/>
    </source>
</evidence>
<dbReference type="PANTHER" id="PTHR43289:SF6">
    <property type="entry name" value="SERINE_THREONINE-PROTEIN KINASE NEKL-3"/>
    <property type="match status" value="1"/>
</dbReference>
<evidence type="ECO:0000256" key="2">
    <source>
        <dbReference type="ARBA" id="ARBA00022741"/>
    </source>
</evidence>